<name>A0A556AY90_9BURK</name>
<evidence type="ECO:0000256" key="1">
    <source>
        <dbReference type="ARBA" id="ARBA00006987"/>
    </source>
</evidence>
<evidence type="ECO:0000313" key="3">
    <source>
        <dbReference type="Proteomes" id="UP000318405"/>
    </source>
</evidence>
<reference evidence="2 3" key="1">
    <citation type="submission" date="2019-07" db="EMBL/GenBank/DDBJ databases">
        <title>Qingshengfaniella alkalisoli gen. nov., sp. nov., isolated from saline soil.</title>
        <authorList>
            <person name="Xu L."/>
            <person name="Huang X.-X."/>
            <person name="Sun J.-Q."/>
        </authorList>
    </citation>
    <scope>NUCLEOTIDE SEQUENCE [LARGE SCALE GENOMIC DNA]</scope>
    <source>
        <strain evidence="2 3">DSM 27279</strain>
    </source>
</reference>
<protein>
    <submittedName>
        <fullName evidence="2">Tripartite tricarboxylate transporter substrate binding protein</fullName>
    </submittedName>
</protein>
<dbReference type="InterPro" id="IPR005064">
    <property type="entry name" value="BUG"/>
</dbReference>
<dbReference type="InterPro" id="IPR042100">
    <property type="entry name" value="Bug_dom1"/>
</dbReference>
<dbReference type="OrthoDB" id="8678477at2"/>
<dbReference type="SUPFAM" id="SSF53850">
    <property type="entry name" value="Periplasmic binding protein-like II"/>
    <property type="match status" value="1"/>
</dbReference>
<dbReference type="Gene3D" id="3.40.190.150">
    <property type="entry name" value="Bordetella uptake gene, domain 1"/>
    <property type="match status" value="1"/>
</dbReference>
<dbReference type="AlphaFoldDB" id="A0A556AY90"/>
<proteinExistence type="inferred from homology"/>
<comment type="similarity">
    <text evidence="1">Belongs to the UPF0065 (bug) family.</text>
</comment>
<dbReference type="PIRSF" id="PIRSF017082">
    <property type="entry name" value="YflP"/>
    <property type="match status" value="1"/>
</dbReference>
<dbReference type="CDD" id="cd13578">
    <property type="entry name" value="PBP2_Bug27"/>
    <property type="match status" value="1"/>
</dbReference>
<dbReference type="Pfam" id="PF03401">
    <property type="entry name" value="TctC"/>
    <property type="match status" value="1"/>
</dbReference>
<comment type="caution">
    <text evidence="2">The sequence shown here is derived from an EMBL/GenBank/DDBJ whole genome shotgun (WGS) entry which is preliminary data.</text>
</comment>
<evidence type="ECO:0000313" key="2">
    <source>
        <dbReference type="EMBL" id="TSH97891.1"/>
    </source>
</evidence>
<accession>A0A556AY90</accession>
<gene>
    <name evidence="2" type="ORF">FOZ76_03615</name>
</gene>
<dbReference type="PANTHER" id="PTHR42928:SF5">
    <property type="entry name" value="BLR1237 PROTEIN"/>
    <property type="match status" value="1"/>
</dbReference>
<keyword evidence="3" id="KW-1185">Reference proteome</keyword>
<organism evidence="2 3">
    <name type="scientific">Verticiella sediminum</name>
    <dbReference type="NCBI Taxonomy" id="1247510"/>
    <lineage>
        <taxon>Bacteria</taxon>
        <taxon>Pseudomonadati</taxon>
        <taxon>Pseudomonadota</taxon>
        <taxon>Betaproteobacteria</taxon>
        <taxon>Burkholderiales</taxon>
        <taxon>Alcaligenaceae</taxon>
        <taxon>Verticiella</taxon>
    </lineage>
</organism>
<sequence>MCCFPLSRRATFDPPGETTHVPQEEKAMRRGVAGYRWTGLFRKTVRYALVAAQSMVLGFSGVSQAQAEYPERLIKIVVPFAPGGPTDSVARLVSARLSEKLEQSVIVENRPGAGANIGISHVAKAEPDGYTFLFTTNVFTGNPAVYKRHFYDPVNDFVPMVDFGGSPNVIAAYPGTGFKTLDDLVRFAKENPGKVNYATPGVGSLSELGQALLDSKVGIELVPVPYNGGNPAALAAVTGEVQLVIANVASIMQLMRVGKLVPLAQTGPKRWPDLADVKTLEEYGIHGSTYVTYFSMLAPAGTPQPIVDLVSNGVLDLLKDPGLKQQLFQAGIDTDDGGGQDHLRARIAQELPMWADVAKQIGVSID</sequence>
<dbReference type="Gene3D" id="3.40.190.10">
    <property type="entry name" value="Periplasmic binding protein-like II"/>
    <property type="match status" value="1"/>
</dbReference>
<dbReference type="Proteomes" id="UP000318405">
    <property type="component" value="Unassembled WGS sequence"/>
</dbReference>
<dbReference type="PANTHER" id="PTHR42928">
    <property type="entry name" value="TRICARBOXYLATE-BINDING PROTEIN"/>
    <property type="match status" value="1"/>
</dbReference>
<dbReference type="EMBL" id="VLTJ01000007">
    <property type="protein sequence ID" value="TSH97891.1"/>
    <property type="molecule type" value="Genomic_DNA"/>
</dbReference>